<evidence type="ECO:0000256" key="4">
    <source>
        <dbReference type="ARBA" id="ARBA00020397"/>
    </source>
</evidence>
<comment type="subunit">
    <text evidence="9">Heteromultimer composed of HisG and HisZ subunits.</text>
</comment>
<dbReference type="GO" id="GO:0004821">
    <property type="term" value="F:histidine-tRNA ligase activity"/>
    <property type="evidence" value="ECO:0007669"/>
    <property type="project" value="TreeGrafter"/>
</dbReference>
<dbReference type="InterPro" id="IPR041715">
    <property type="entry name" value="HisRS-like_core"/>
</dbReference>
<evidence type="ECO:0000256" key="7">
    <source>
        <dbReference type="ARBA" id="ARBA00023102"/>
    </source>
</evidence>
<evidence type="ECO:0000256" key="10">
    <source>
        <dbReference type="PIRSR" id="PIRSR001549-1"/>
    </source>
</evidence>
<protein>
    <recommendedName>
        <fullName evidence="4 9">ATP phosphoribosyltransferase regulatory subunit</fullName>
    </recommendedName>
</protein>
<dbReference type="Pfam" id="PF13393">
    <property type="entry name" value="tRNA-synt_His"/>
    <property type="match status" value="1"/>
</dbReference>
<feature type="domain" description="Class II Histidinyl-tRNA synthetase (HisRS)-like catalytic core" evidence="11">
    <location>
        <begin position="10"/>
        <end position="318"/>
    </location>
</feature>
<evidence type="ECO:0000256" key="8">
    <source>
        <dbReference type="ARBA" id="ARBA00025246"/>
    </source>
</evidence>
<evidence type="ECO:0000256" key="2">
    <source>
        <dbReference type="ARBA" id="ARBA00004667"/>
    </source>
</evidence>
<evidence type="ECO:0000259" key="11">
    <source>
        <dbReference type="Pfam" id="PF13393"/>
    </source>
</evidence>
<accession>A0A7G9G4L2</accession>
<dbReference type="NCBIfam" id="TIGR00443">
    <property type="entry name" value="hisZ_biosyn_reg"/>
    <property type="match status" value="1"/>
</dbReference>
<dbReference type="EMBL" id="CP060634">
    <property type="protein sequence ID" value="QNM05744.1"/>
    <property type="molecule type" value="Genomic_DNA"/>
</dbReference>
<dbReference type="PIRSF" id="PIRSF001549">
    <property type="entry name" value="His-tRNA_synth"/>
    <property type="match status" value="1"/>
</dbReference>
<evidence type="ECO:0000256" key="3">
    <source>
        <dbReference type="ARBA" id="ARBA00005539"/>
    </source>
</evidence>
<organism evidence="12 13">
    <name type="scientific">Qiania dongpingensis</name>
    <dbReference type="NCBI Taxonomy" id="2763669"/>
    <lineage>
        <taxon>Bacteria</taxon>
        <taxon>Bacillati</taxon>
        <taxon>Bacillota</taxon>
        <taxon>Clostridia</taxon>
        <taxon>Lachnospirales</taxon>
        <taxon>Lachnospiraceae</taxon>
        <taxon>Qiania</taxon>
    </lineage>
</organism>
<dbReference type="HAMAP" id="MF_00125">
    <property type="entry name" value="HisZ"/>
    <property type="match status" value="1"/>
</dbReference>
<reference evidence="12 13" key="1">
    <citation type="submission" date="2020-08" db="EMBL/GenBank/DDBJ databases">
        <authorList>
            <person name="Liu C."/>
            <person name="Sun Q."/>
        </authorList>
    </citation>
    <scope>NUCLEOTIDE SEQUENCE [LARGE SCALE GENOMIC DNA]</scope>
    <source>
        <strain evidence="12 13">NSJ-38</strain>
    </source>
</reference>
<evidence type="ECO:0000256" key="9">
    <source>
        <dbReference type="HAMAP-Rule" id="MF_00125"/>
    </source>
</evidence>
<keyword evidence="7 9" id="KW-0368">Histidine biosynthesis</keyword>
<evidence type="ECO:0000256" key="6">
    <source>
        <dbReference type="ARBA" id="ARBA00022605"/>
    </source>
</evidence>
<evidence type="ECO:0000256" key="1">
    <source>
        <dbReference type="ARBA" id="ARBA00004496"/>
    </source>
</evidence>
<comment type="function">
    <text evidence="8 9">Required for the first step of histidine biosynthesis. May allow the feedback regulation of ATP phosphoribosyltransferase activity by histidine.</text>
</comment>
<feature type="binding site" evidence="10">
    <location>
        <begin position="273"/>
        <end position="274"/>
    </location>
    <ligand>
        <name>L-histidine</name>
        <dbReference type="ChEBI" id="CHEBI:57595"/>
    </ligand>
</feature>
<dbReference type="GO" id="GO:0005737">
    <property type="term" value="C:cytoplasm"/>
    <property type="evidence" value="ECO:0007669"/>
    <property type="project" value="UniProtKB-SubCell"/>
</dbReference>
<dbReference type="CDD" id="cd00773">
    <property type="entry name" value="HisRS-like_core"/>
    <property type="match status" value="1"/>
</dbReference>
<keyword evidence="12" id="KW-0808">Transferase</keyword>
<proteinExistence type="inferred from homology"/>
<comment type="pathway">
    <text evidence="2 9">Amino-acid biosynthesis; L-histidine biosynthesis; L-histidine from 5-phospho-alpha-D-ribose 1-diphosphate: step 1/9.</text>
</comment>
<dbReference type="PANTHER" id="PTHR43707:SF6">
    <property type="entry name" value="ATP PHOSPHORIBOSYLTRANSFERASE REGULATORY SUBUNIT"/>
    <property type="match status" value="1"/>
</dbReference>
<keyword evidence="6 9" id="KW-0028">Amino-acid biosynthesis</keyword>
<evidence type="ECO:0000313" key="12">
    <source>
        <dbReference type="EMBL" id="QNM05744.1"/>
    </source>
</evidence>
<dbReference type="InterPro" id="IPR004516">
    <property type="entry name" value="HisRS/HisZ"/>
</dbReference>
<feature type="binding site" evidence="10">
    <location>
        <begin position="80"/>
        <end position="82"/>
    </location>
    <ligand>
        <name>L-histidine</name>
        <dbReference type="ChEBI" id="CHEBI:57595"/>
    </ligand>
</feature>
<keyword evidence="12" id="KW-0328">Glycosyltransferase</keyword>
<dbReference type="GO" id="GO:0140096">
    <property type="term" value="F:catalytic activity, acting on a protein"/>
    <property type="evidence" value="ECO:0007669"/>
    <property type="project" value="UniProtKB-ARBA"/>
</dbReference>
<dbReference type="GO" id="GO:0016757">
    <property type="term" value="F:glycosyltransferase activity"/>
    <property type="evidence" value="ECO:0007669"/>
    <property type="project" value="UniProtKB-KW"/>
</dbReference>
<dbReference type="InterPro" id="IPR045864">
    <property type="entry name" value="aa-tRNA-synth_II/BPL/LPL"/>
</dbReference>
<dbReference type="AlphaFoldDB" id="A0A7G9G4L2"/>
<keyword evidence="5 9" id="KW-0963">Cytoplasm</keyword>
<dbReference type="Proteomes" id="UP000515823">
    <property type="component" value="Chromosome"/>
</dbReference>
<dbReference type="RefSeq" id="WP_249302998.1">
    <property type="nucleotide sequence ID" value="NZ_CP060634.1"/>
</dbReference>
<evidence type="ECO:0000256" key="5">
    <source>
        <dbReference type="ARBA" id="ARBA00022490"/>
    </source>
</evidence>
<comment type="similarity">
    <text evidence="3 9">Belongs to the class-II aminoacyl-tRNA synthetase family. HisZ subfamily.</text>
</comment>
<keyword evidence="13" id="KW-1185">Reference proteome</keyword>
<comment type="miscellaneous">
    <text evidence="9">This function is generally fulfilled by the C-terminal part of HisG, which is missing in some bacteria such as this one.</text>
</comment>
<sequence>MKQLLHTPEGVRDIYNSEYAGKLVIEDRIRSTLKRYGYNELQTPTFEFFDIFNKERGSVASKEMYKFFDREGNTLVLRPDMTPPVARCAAKYYTDEPFPIRLSYLANTFINHSSYQGRLKESTVQGAELIGDDSSDADAEMIALTIDCLLKAGLKDFQVDIGQVGFFKGLVEEAGLDEDTEERLRALIEEKNFFGVEELMQEQNLDEKLTEVFLKLPELFGSAELIETAKAMTVNARSKAAVTRLENLYRILSYYGLSDYVSFDLGMLGKYKYYTGIIFRGVTFGMGEPIVSGGRYDGLMKQFGKDAPSVGFSISIDGLMSALSRQKIEIETPKVDILLLYDRSRQASAIPLASRFRNSGKNLQLIRRKEETTLEDYTAFARRNRLEEIYYLSDGRQDIQAVCPDTGEIRHLSFPEGIEQK</sequence>
<dbReference type="UniPathway" id="UPA00031">
    <property type="reaction ID" value="UER00006"/>
</dbReference>
<dbReference type="PANTHER" id="PTHR43707">
    <property type="entry name" value="HISTIDYL-TRNA SYNTHETASE"/>
    <property type="match status" value="1"/>
</dbReference>
<dbReference type="SUPFAM" id="SSF55681">
    <property type="entry name" value="Class II aaRS and biotin synthetases"/>
    <property type="match status" value="1"/>
</dbReference>
<comment type="subcellular location">
    <subcellularLocation>
        <location evidence="1 9">Cytoplasm</location>
    </subcellularLocation>
</comment>
<gene>
    <name evidence="9 12" type="primary">hisZ</name>
    <name evidence="12" type="ORF">H9Q78_00795</name>
</gene>
<name>A0A7G9G4L2_9FIRM</name>
<dbReference type="InterPro" id="IPR004517">
    <property type="entry name" value="HisZ"/>
</dbReference>
<dbReference type="GO" id="GO:0006427">
    <property type="term" value="P:histidyl-tRNA aminoacylation"/>
    <property type="evidence" value="ECO:0007669"/>
    <property type="project" value="TreeGrafter"/>
</dbReference>
<feature type="binding site" evidence="10">
    <location>
        <position position="128"/>
    </location>
    <ligand>
        <name>L-histidine</name>
        <dbReference type="ChEBI" id="CHEBI:57595"/>
    </ligand>
</feature>
<evidence type="ECO:0000313" key="13">
    <source>
        <dbReference type="Proteomes" id="UP000515823"/>
    </source>
</evidence>
<dbReference type="KEGG" id="qdo:H9Q78_00795"/>
<dbReference type="GO" id="GO:0000105">
    <property type="term" value="P:L-histidine biosynthetic process"/>
    <property type="evidence" value="ECO:0007669"/>
    <property type="project" value="UniProtKB-UniRule"/>
</dbReference>
<dbReference type="Gene3D" id="3.30.930.10">
    <property type="entry name" value="Bira Bifunctional Protein, Domain 2"/>
    <property type="match status" value="1"/>
</dbReference>